<accession>A0A1H6TGW6</accession>
<gene>
    <name evidence="6" type="ORF">SAMN04487834_102430</name>
</gene>
<dbReference type="eggNOG" id="COG0789">
    <property type="taxonomic scope" value="Bacteria"/>
</dbReference>
<dbReference type="SMART" id="SM00422">
    <property type="entry name" value="HTH_MERR"/>
    <property type="match status" value="1"/>
</dbReference>
<dbReference type="GO" id="GO:0003700">
    <property type="term" value="F:DNA-binding transcription factor activity"/>
    <property type="evidence" value="ECO:0007669"/>
    <property type="project" value="InterPro"/>
</dbReference>
<dbReference type="EMBL" id="FNYK01000024">
    <property type="protein sequence ID" value="SEI79278.1"/>
    <property type="molecule type" value="Genomic_DNA"/>
</dbReference>
<dbReference type="PROSITE" id="PS50937">
    <property type="entry name" value="HTH_MERR_2"/>
    <property type="match status" value="1"/>
</dbReference>
<dbReference type="Pfam" id="PF13411">
    <property type="entry name" value="MerR_1"/>
    <property type="match status" value="1"/>
</dbReference>
<evidence type="ECO:0000256" key="3">
    <source>
        <dbReference type="ARBA" id="ARBA00023125"/>
    </source>
</evidence>
<evidence type="ECO:0000256" key="4">
    <source>
        <dbReference type="ARBA" id="ARBA00023163"/>
    </source>
</evidence>
<keyword evidence="3 6" id="KW-0238">DNA-binding</keyword>
<evidence type="ECO:0000259" key="5">
    <source>
        <dbReference type="PROSITE" id="PS50937"/>
    </source>
</evidence>
<keyword evidence="4" id="KW-0804">Transcription</keyword>
<proteinExistence type="predicted"/>
<dbReference type="GO" id="GO:0003677">
    <property type="term" value="F:DNA binding"/>
    <property type="evidence" value="ECO:0007669"/>
    <property type="project" value="UniProtKB-KW"/>
</dbReference>
<evidence type="ECO:0000313" key="6">
    <source>
        <dbReference type="EMBL" id="SEI79278.1"/>
    </source>
</evidence>
<evidence type="ECO:0000256" key="2">
    <source>
        <dbReference type="ARBA" id="ARBA00023015"/>
    </source>
</evidence>
<dbReference type="InterPro" id="IPR000551">
    <property type="entry name" value="MerR-type_HTH_dom"/>
</dbReference>
<dbReference type="PANTHER" id="PTHR30204:SF69">
    <property type="entry name" value="MERR-FAMILY TRANSCRIPTIONAL REGULATOR"/>
    <property type="match status" value="1"/>
</dbReference>
<evidence type="ECO:0000313" key="7">
    <source>
        <dbReference type="Proteomes" id="UP000183028"/>
    </source>
</evidence>
<evidence type="ECO:0000256" key="1">
    <source>
        <dbReference type="ARBA" id="ARBA00022491"/>
    </source>
</evidence>
<reference evidence="7" key="1">
    <citation type="submission" date="2016-10" db="EMBL/GenBank/DDBJ databases">
        <authorList>
            <person name="Varghese N."/>
        </authorList>
    </citation>
    <scope>NUCLEOTIDE SEQUENCE [LARGE SCALE GENOMIC DNA]</scope>
    <source>
        <strain evidence="7">DSM 20406</strain>
    </source>
</reference>
<dbReference type="Gene3D" id="3.20.80.10">
    <property type="entry name" value="Regulatory factor, effector binding domain"/>
    <property type="match status" value="1"/>
</dbReference>
<name>A0A1H6TGW6_9FIRM</name>
<dbReference type="InterPro" id="IPR011256">
    <property type="entry name" value="Reg_factor_effector_dom_sf"/>
</dbReference>
<feature type="domain" description="HTH merR-type" evidence="5">
    <location>
        <begin position="6"/>
        <end position="76"/>
    </location>
</feature>
<dbReference type="InterPro" id="IPR009061">
    <property type="entry name" value="DNA-bd_dom_put_sf"/>
</dbReference>
<dbReference type="Proteomes" id="UP000183028">
    <property type="component" value="Unassembled WGS sequence"/>
</dbReference>
<dbReference type="CDD" id="cd01107">
    <property type="entry name" value="HTH_BmrR"/>
    <property type="match status" value="1"/>
</dbReference>
<organism evidence="6 7">
    <name type="scientific">Sharpea azabuensis</name>
    <dbReference type="NCBI Taxonomy" id="322505"/>
    <lineage>
        <taxon>Bacteria</taxon>
        <taxon>Bacillati</taxon>
        <taxon>Bacillota</taxon>
        <taxon>Erysipelotrichia</taxon>
        <taxon>Erysipelotrichales</taxon>
        <taxon>Coprobacillaceae</taxon>
        <taxon>Sharpea</taxon>
    </lineage>
</organism>
<sequence length="287" mass="34349">MDMEELLSIGDMAKINHITVNTLRLYDKWGLLKPAYINHETNYRYYDIKQNARLDLIAYMKELGMNLKEIKELLDKEDLNLIEAILIKKKAAIDQEIAERVRQRDAIKRTIYSLERYRKSPTPGTLTTEFIDERSIYKAYVSKNFYDYGLDAYEMILKEFKNNLIHENLPEVYYCNVGTFLSKENFLHQHFETHTSFIFVNEHFPLKEKVEKLESGMYACIYLDDFMDEKEYAKRLLDYCEKNHYEIIGDYICEVLIELTFFNQNNRSMYLRLQVPIAFKKTLDPHQ</sequence>
<dbReference type="STRING" id="322505.SAMN04487836_12234"/>
<keyword evidence="2" id="KW-0805">Transcription regulation</keyword>
<dbReference type="AlphaFoldDB" id="A0A1H6TGW6"/>
<keyword evidence="7" id="KW-1185">Reference proteome</keyword>
<dbReference type="PANTHER" id="PTHR30204">
    <property type="entry name" value="REDOX-CYCLING DRUG-SENSING TRANSCRIPTIONAL ACTIVATOR SOXR"/>
    <property type="match status" value="1"/>
</dbReference>
<dbReference type="InterPro" id="IPR047057">
    <property type="entry name" value="MerR_fam"/>
</dbReference>
<dbReference type="SUPFAM" id="SSF46955">
    <property type="entry name" value="Putative DNA-binding domain"/>
    <property type="match status" value="1"/>
</dbReference>
<protein>
    <submittedName>
        <fullName evidence="6">DNA-binding transcriptional regulator, MerR family</fullName>
    </submittedName>
</protein>
<dbReference type="Gene3D" id="1.10.1660.10">
    <property type="match status" value="1"/>
</dbReference>
<keyword evidence="1" id="KW-0678">Repressor</keyword>